<dbReference type="Pfam" id="PF00135">
    <property type="entry name" value="COesterase"/>
    <property type="match status" value="1"/>
</dbReference>
<dbReference type="InterPro" id="IPR019819">
    <property type="entry name" value="Carboxylesterase_B_CS"/>
</dbReference>
<dbReference type="VEuPathDB" id="FungiDB:PV07_03256"/>
<dbReference type="InterPro" id="IPR002018">
    <property type="entry name" value="CarbesteraseB"/>
</dbReference>
<dbReference type="EC" id="3.1.1.-" evidence="3"/>
<evidence type="ECO:0000313" key="5">
    <source>
        <dbReference type="EMBL" id="KIW31638.1"/>
    </source>
</evidence>
<evidence type="ECO:0000256" key="3">
    <source>
        <dbReference type="RuleBase" id="RU361235"/>
    </source>
</evidence>
<dbReference type="HOGENOM" id="CLU_006586_17_1_1"/>
<evidence type="ECO:0000313" key="6">
    <source>
        <dbReference type="Proteomes" id="UP000054466"/>
    </source>
</evidence>
<organism evidence="5 6">
    <name type="scientific">Cladophialophora immunda</name>
    <dbReference type="NCBI Taxonomy" id="569365"/>
    <lineage>
        <taxon>Eukaryota</taxon>
        <taxon>Fungi</taxon>
        <taxon>Dikarya</taxon>
        <taxon>Ascomycota</taxon>
        <taxon>Pezizomycotina</taxon>
        <taxon>Eurotiomycetes</taxon>
        <taxon>Chaetothyriomycetidae</taxon>
        <taxon>Chaetothyriales</taxon>
        <taxon>Herpotrichiellaceae</taxon>
        <taxon>Cladophialophora</taxon>
    </lineage>
</organism>
<dbReference type="RefSeq" id="XP_016251854.1">
    <property type="nucleotide sequence ID" value="XM_016389952.1"/>
</dbReference>
<dbReference type="PROSITE" id="PS00122">
    <property type="entry name" value="CARBOXYLESTERASE_B_1"/>
    <property type="match status" value="1"/>
</dbReference>
<dbReference type="Proteomes" id="UP000054466">
    <property type="component" value="Unassembled WGS sequence"/>
</dbReference>
<gene>
    <name evidence="5" type="ORF">PV07_03256</name>
</gene>
<dbReference type="OrthoDB" id="6846267at2759"/>
<evidence type="ECO:0000259" key="4">
    <source>
        <dbReference type="Pfam" id="PF00135"/>
    </source>
</evidence>
<dbReference type="InterPro" id="IPR029058">
    <property type="entry name" value="AB_hydrolase_fold"/>
</dbReference>
<dbReference type="GeneID" id="27342450"/>
<proteinExistence type="inferred from homology"/>
<keyword evidence="2 3" id="KW-0378">Hydrolase</keyword>
<dbReference type="PANTHER" id="PTHR43142:SF8">
    <property type="entry name" value="CARBOXYLIC ESTER HYDROLASE"/>
    <property type="match status" value="1"/>
</dbReference>
<sequence length="571" mass="63954">MRAPESTSHPYILETSRGSLKGLEQRDPAGNAVLYRFTKVPYALPPTGSRRWRRPQALPQDFTFNNAQGAPGDYTSFGPICPQPHYDHGSIALPNPNAAPPVENEQDEDCLYLNIWVPASRPPSQKGWPVQFQIHGGWLQVGDALQQHDTDPFDLIAHTTPRIIVSPTYRLNLFGFLAGSELASLKEDVSPSNYGLWDQRCALEWVAKHIHLFGGDASNITVGGLSAGANSTFFQLNYDTLLPPEQRLIRRVYLWSNAVAIQPNPTTSPVLTQQFNDLCALFDIPSSSSPREKLDRLRQVPAKELIASLAKMKMHTFRSSTDECFIPSTFLAALHSGSFTTRLAENNISVFLGEVCDEKELYKIVNPPASYQGLMTQLANYYPAHVVQALLPLYSLPARSSTNAAEWAEVFSQIVADAQVHASLRGLTHVLLNPPPQQHRAVKPLPPANVHRYRISWRARNLDRWISPAVGVCHGLDTPIWWASGWRADYTDQDKQVIQRFLAPFGRFLAGEPLGGGGRGERFVRWLDQDGNVVEDREDELWERGMRIWDRVWDAQKGLVVKEKDGGESRL</sequence>
<accession>A0A0D2CKD4</accession>
<dbReference type="AlphaFoldDB" id="A0A0D2CKD4"/>
<feature type="domain" description="Carboxylesterase type B" evidence="4">
    <location>
        <begin position="12"/>
        <end position="509"/>
    </location>
</feature>
<evidence type="ECO:0000256" key="1">
    <source>
        <dbReference type="ARBA" id="ARBA00005964"/>
    </source>
</evidence>
<evidence type="ECO:0000256" key="2">
    <source>
        <dbReference type="ARBA" id="ARBA00022801"/>
    </source>
</evidence>
<keyword evidence="6" id="KW-1185">Reference proteome</keyword>
<protein>
    <recommendedName>
        <fullName evidence="3">Carboxylic ester hydrolase</fullName>
        <ecNumber evidence="3">3.1.1.-</ecNumber>
    </recommendedName>
</protein>
<dbReference type="EMBL" id="KN847041">
    <property type="protein sequence ID" value="KIW31638.1"/>
    <property type="molecule type" value="Genomic_DNA"/>
</dbReference>
<dbReference type="STRING" id="569365.A0A0D2CKD4"/>
<dbReference type="InterPro" id="IPR019826">
    <property type="entry name" value="Carboxylesterase_B_AS"/>
</dbReference>
<name>A0A0D2CKD4_9EURO</name>
<dbReference type="ESTHER" id="9euro-a0a0d2ckd4">
    <property type="family name" value="Fungal_carboxylesterase_lipase"/>
</dbReference>
<dbReference type="SUPFAM" id="SSF53474">
    <property type="entry name" value="alpha/beta-Hydrolases"/>
    <property type="match status" value="1"/>
</dbReference>
<dbReference type="PANTHER" id="PTHR43142">
    <property type="entry name" value="CARBOXYLIC ESTER HYDROLASE"/>
    <property type="match status" value="1"/>
</dbReference>
<dbReference type="GO" id="GO:0016787">
    <property type="term" value="F:hydrolase activity"/>
    <property type="evidence" value="ECO:0007669"/>
    <property type="project" value="UniProtKB-KW"/>
</dbReference>
<dbReference type="PROSITE" id="PS00941">
    <property type="entry name" value="CARBOXYLESTERASE_B_2"/>
    <property type="match status" value="1"/>
</dbReference>
<dbReference type="Gene3D" id="3.40.50.1820">
    <property type="entry name" value="alpha/beta hydrolase"/>
    <property type="match status" value="1"/>
</dbReference>
<comment type="similarity">
    <text evidence="1 3">Belongs to the type-B carboxylesterase/lipase family.</text>
</comment>
<reference evidence="5 6" key="1">
    <citation type="submission" date="2015-01" db="EMBL/GenBank/DDBJ databases">
        <title>The Genome Sequence of Cladophialophora immunda CBS83496.</title>
        <authorList>
            <consortium name="The Broad Institute Genomics Platform"/>
            <person name="Cuomo C."/>
            <person name="de Hoog S."/>
            <person name="Gorbushina A."/>
            <person name="Stielow B."/>
            <person name="Teixiera M."/>
            <person name="Abouelleil A."/>
            <person name="Chapman S.B."/>
            <person name="Priest M."/>
            <person name="Young S.K."/>
            <person name="Wortman J."/>
            <person name="Nusbaum C."/>
            <person name="Birren B."/>
        </authorList>
    </citation>
    <scope>NUCLEOTIDE SEQUENCE [LARGE SCALE GENOMIC DNA]</scope>
    <source>
        <strain evidence="5 6">CBS 83496</strain>
    </source>
</reference>